<sequence length="53" mass="6374">MSDDSNDKREWGFYVDEMIGFAERILCLHRQPRSGRFCRQRADLLMQPCVIWP</sequence>
<reference evidence="1" key="1">
    <citation type="submission" date="2019-02" db="EMBL/GenBank/DDBJ databases">
        <authorList>
            <person name="Gruber-Vodicka R. H."/>
            <person name="Seah K. B. B."/>
        </authorList>
    </citation>
    <scope>NUCLEOTIDE SEQUENCE</scope>
    <source>
        <strain evidence="1">BECK_S1321</strain>
    </source>
</reference>
<name>A0A450Y4X0_9GAMM</name>
<gene>
    <name evidence="1" type="ORF">BECKSD772F_GA0070984_100317</name>
</gene>
<proteinExistence type="predicted"/>
<protein>
    <submittedName>
        <fullName evidence="1">Uncharacterized protein</fullName>
    </submittedName>
</protein>
<accession>A0A450Y4X0</accession>
<evidence type="ECO:0000313" key="1">
    <source>
        <dbReference type="EMBL" id="VFK36575.1"/>
    </source>
</evidence>
<dbReference type="EMBL" id="CAADFR010000003">
    <property type="protein sequence ID" value="VFK36575.1"/>
    <property type="molecule type" value="Genomic_DNA"/>
</dbReference>
<dbReference type="AlphaFoldDB" id="A0A450Y4X0"/>
<organism evidence="1">
    <name type="scientific">Candidatus Kentrum sp. SD</name>
    <dbReference type="NCBI Taxonomy" id="2126332"/>
    <lineage>
        <taxon>Bacteria</taxon>
        <taxon>Pseudomonadati</taxon>
        <taxon>Pseudomonadota</taxon>
        <taxon>Gammaproteobacteria</taxon>
        <taxon>Candidatus Kentrum</taxon>
    </lineage>
</organism>